<feature type="domain" description="Erythromycin biosynthesis protein CIII-like N-terminal" evidence="5">
    <location>
        <begin position="79"/>
        <end position="207"/>
    </location>
</feature>
<evidence type="ECO:0000256" key="2">
    <source>
        <dbReference type="ARBA" id="ARBA00022676"/>
    </source>
</evidence>
<dbReference type="CDD" id="cd03784">
    <property type="entry name" value="GT1_Gtf-like"/>
    <property type="match status" value="1"/>
</dbReference>
<keyword evidence="3" id="KW-0808">Transferase</keyword>
<dbReference type="InterPro" id="IPR010610">
    <property type="entry name" value="EryCIII-like_C"/>
</dbReference>
<protein>
    <submittedName>
        <fullName evidence="6">DUF1205 domain-containing protein</fullName>
    </submittedName>
</protein>
<dbReference type="Pfam" id="PF21036">
    <property type="entry name" value="EryCIII-like_N"/>
    <property type="match status" value="1"/>
</dbReference>
<dbReference type="RefSeq" id="WP_215796302.1">
    <property type="nucleotide sequence ID" value="NZ_JAHKKG010000032.1"/>
</dbReference>
<dbReference type="Pfam" id="PF06722">
    <property type="entry name" value="EryCIII-like_C"/>
    <property type="match status" value="1"/>
</dbReference>
<dbReference type="EMBL" id="JAHKKG010000032">
    <property type="protein sequence ID" value="MBU2671042.1"/>
    <property type="molecule type" value="Genomic_DNA"/>
</dbReference>
<comment type="similarity">
    <text evidence="1">Belongs to the glycosyltransferase 28 family.</text>
</comment>
<name>A0ABS5Z5Z3_9ACTN</name>
<evidence type="ECO:0000259" key="5">
    <source>
        <dbReference type="Pfam" id="PF21036"/>
    </source>
</evidence>
<accession>A0ABS5Z5Z3</accession>
<dbReference type="Proteomes" id="UP001519654">
    <property type="component" value="Unassembled WGS sequence"/>
</dbReference>
<sequence length="362" mass="37897">MRVLLTVNPAASHFFTMVPLAWALHLDGHEVLVAAPRALTQCIRRSGLTTVVAGGDATFFNCWPAGTQLVGRPQTDLTVFAAVAERMLPDVLAVVESWRPDLVISDPVEFAGPVAATKANVPWVRHEWGIPVPPELMDLARATIADRLSALGPATSPVAVVDTCPPSLSASSAPVLPMRYVPFSTACTAPDWLYSPSSRPRIAVSLGTVPVSADGLAIAVRGLAALDCEVIVSGSGAEALTDLPPNVRRIAWVPHHLLLPTCDLLVHHGGSNSAMAALTLGVPHLVMPQMADQFNIADRLTGAGVARTIPFADRTAAAVHAGATAVLADSSFRASSTTLRAEIEAMPSPATVAAELTGRRQP</sequence>
<feature type="domain" description="Erythromycin biosynthesis protein CIII-like C-terminal" evidence="4">
    <location>
        <begin position="222"/>
        <end position="356"/>
    </location>
</feature>
<proteinExistence type="inferred from homology"/>
<dbReference type="SUPFAM" id="SSF53756">
    <property type="entry name" value="UDP-Glycosyltransferase/glycogen phosphorylase"/>
    <property type="match status" value="1"/>
</dbReference>
<keyword evidence="7" id="KW-1185">Reference proteome</keyword>
<evidence type="ECO:0000313" key="6">
    <source>
        <dbReference type="EMBL" id="MBU2671042.1"/>
    </source>
</evidence>
<organism evidence="6 7">
    <name type="scientific">Paractinoplanes bogorensis</name>
    <dbReference type="NCBI Taxonomy" id="1610840"/>
    <lineage>
        <taxon>Bacteria</taxon>
        <taxon>Bacillati</taxon>
        <taxon>Actinomycetota</taxon>
        <taxon>Actinomycetes</taxon>
        <taxon>Micromonosporales</taxon>
        <taxon>Micromonosporaceae</taxon>
        <taxon>Paractinoplanes</taxon>
    </lineage>
</organism>
<gene>
    <name evidence="6" type="ORF">KOI35_46850</name>
</gene>
<comment type="caution">
    <text evidence="6">The sequence shown here is derived from an EMBL/GenBank/DDBJ whole genome shotgun (WGS) entry which is preliminary data.</text>
</comment>
<evidence type="ECO:0000256" key="3">
    <source>
        <dbReference type="ARBA" id="ARBA00022679"/>
    </source>
</evidence>
<dbReference type="Gene3D" id="3.40.50.2000">
    <property type="entry name" value="Glycogen Phosphorylase B"/>
    <property type="match status" value="2"/>
</dbReference>
<reference evidence="6 7" key="1">
    <citation type="submission" date="2021-06" db="EMBL/GenBank/DDBJ databases">
        <title>Actinoplanes lichenicola sp. nov., and Actinoplanes ovalisporus sp. nov., isolated from lichen in Thailand.</title>
        <authorList>
            <person name="Saeng-In P."/>
            <person name="Kanchanasin P."/>
            <person name="Yuki M."/>
            <person name="Kudo T."/>
            <person name="Ohkuma M."/>
            <person name="Phongsopitanun W."/>
            <person name="Tanasupawat S."/>
        </authorList>
    </citation>
    <scope>NUCLEOTIDE SEQUENCE [LARGE SCALE GENOMIC DNA]</scope>
    <source>
        <strain evidence="6 7">NBRC 110975</strain>
    </source>
</reference>
<evidence type="ECO:0000256" key="1">
    <source>
        <dbReference type="ARBA" id="ARBA00006962"/>
    </source>
</evidence>
<evidence type="ECO:0000259" key="4">
    <source>
        <dbReference type="Pfam" id="PF06722"/>
    </source>
</evidence>
<dbReference type="InterPro" id="IPR048284">
    <property type="entry name" value="EryCIII-like_N"/>
</dbReference>
<dbReference type="PANTHER" id="PTHR48050:SF13">
    <property type="entry name" value="STEROL 3-BETA-GLUCOSYLTRANSFERASE UGT80A2"/>
    <property type="match status" value="1"/>
</dbReference>
<evidence type="ECO:0000313" key="7">
    <source>
        <dbReference type="Proteomes" id="UP001519654"/>
    </source>
</evidence>
<dbReference type="PANTHER" id="PTHR48050">
    <property type="entry name" value="STEROL 3-BETA-GLUCOSYLTRANSFERASE"/>
    <property type="match status" value="1"/>
</dbReference>
<dbReference type="InterPro" id="IPR050426">
    <property type="entry name" value="Glycosyltransferase_28"/>
</dbReference>
<dbReference type="InterPro" id="IPR002213">
    <property type="entry name" value="UDP_glucos_trans"/>
</dbReference>
<keyword evidence="2" id="KW-0328">Glycosyltransferase</keyword>